<dbReference type="KEGG" id="vg:26796887"/>
<protein>
    <submittedName>
        <fullName evidence="1">Uncharacterized protein</fullName>
    </submittedName>
</protein>
<sequence length="54" mass="5989">MRFAFGLRPGHVTKHGTVVAAQKTLDGKHVQLTLAGKSDNVVVSKYTLLRTRRK</sequence>
<organism evidence="1 2">
    <name type="scientific">Streptomyces phage Jay2Jay</name>
    <dbReference type="NCBI Taxonomy" id="1556290"/>
    <lineage>
        <taxon>Viruses</taxon>
        <taxon>Duplodnaviria</taxon>
        <taxon>Heunggongvirae</taxon>
        <taxon>Uroviricota</taxon>
        <taxon>Caudoviricetes</taxon>
        <taxon>Stanwilliamsviridae</taxon>
        <taxon>Boydwoodruffvirinae</taxon>
        <taxon>Samistivirus</taxon>
        <taxon>Samistivirus jay2jay</taxon>
    </lineage>
</organism>
<evidence type="ECO:0000313" key="2">
    <source>
        <dbReference type="Proteomes" id="UP000030200"/>
    </source>
</evidence>
<keyword evidence="2" id="KW-1185">Reference proteome</keyword>
<evidence type="ECO:0000313" key="1">
    <source>
        <dbReference type="EMBL" id="AIW02635.1"/>
    </source>
</evidence>
<name>A0A0A0RM89_9CAUD</name>
<proteinExistence type="predicted"/>
<dbReference type="Proteomes" id="UP000030200">
    <property type="component" value="Segment"/>
</dbReference>
<dbReference type="OrthoDB" id="26362at10239"/>
<dbReference type="EMBL" id="KM652554">
    <property type="protein sequence ID" value="AIW02635.1"/>
    <property type="molecule type" value="Genomic_DNA"/>
</dbReference>
<reference evidence="1 2" key="1">
    <citation type="submission" date="2014-09" db="EMBL/GenBank/DDBJ databases">
        <authorList>
            <person name="Gicewicz E.A."/>
            <person name="Hiryak K.M."/>
            <person name="Horoschock A.N."/>
            <person name="Kneeream E.R."/>
            <person name="Luchetta J."/>
            <person name="Mikolon A.R."/>
            <person name="Smith S.N."/>
            <person name="Svintozelskiy S."/>
            <person name="Yucha M.L."/>
            <person name="Manna D.P."/>
            <person name="Pidcock K.A."/>
            <person name="Laing C.E."/>
            <person name="Schaff J.E."/>
            <person name="Dashiell C.L."/>
            <person name="Macialek J.A."/>
            <person name="Anders K.R."/>
            <person name="Braun M.A."/>
            <person name="Delesalle V.A."/>
            <person name="Hughes L.E."/>
            <person name="Ware V.C."/>
            <person name="Bradley K.W."/>
            <person name="Barker L.P."/>
            <person name="Asai D.J."/>
            <person name="Bowman C.A."/>
            <person name="Russell D.A."/>
            <person name="Pope W.H."/>
            <person name="Jacobs-Sera D."/>
            <person name="Hendrix R.W."/>
            <person name="Hatfull G.F."/>
        </authorList>
    </citation>
    <scope>NUCLEOTIDE SEQUENCE [LARGE SCALE GENOMIC DNA]</scope>
</reference>
<dbReference type="RefSeq" id="YP_009225862.1">
    <property type="nucleotide sequence ID" value="NC_029098.1"/>
</dbReference>
<dbReference type="GeneID" id="26796887"/>
<gene>
    <name evidence="1" type="primary">158</name>
    <name evidence="1" type="ORF">PBI_JAY2JAY_158</name>
</gene>
<accession>A0A0A0RM89</accession>